<reference evidence="2 3" key="1">
    <citation type="submission" date="2018-06" db="EMBL/GenBank/DDBJ databases">
        <authorList>
            <consortium name="Pathogen Informatics"/>
            <person name="Doyle S."/>
        </authorList>
    </citation>
    <scope>NUCLEOTIDE SEQUENCE [LARGE SCALE GENOMIC DNA]</scope>
    <source>
        <strain evidence="2 3">NCTC10717</strain>
    </source>
</reference>
<evidence type="ECO:0000313" key="3">
    <source>
        <dbReference type="Proteomes" id="UP000254575"/>
    </source>
</evidence>
<dbReference type="Proteomes" id="UP000254575">
    <property type="component" value="Unassembled WGS sequence"/>
</dbReference>
<feature type="chain" id="PRO_5016888443" evidence="1">
    <location>
        <begin position="16"/>
        <end position="384"/>
    </location>
</feature>
<keyword evidence="3" id="KW-1185">Reference proteome</keyword>
<name>A0A380MIU7_9GAMM</name>
<dbReference type="OrthoDB" id="9772575at2"/>
<evidence type="ECO:0000313" key="2">
    <source>
        <dbReference type="EMBL" id="SUO92180.1"/>
    </source>
</evidence>
<protein>
    <submittedName>
        <fullName evidence="2">Lipoprotein</fullName>
    </submittedName>
</protein>
<proteinExistence type="predicted"/>
<dbReference type="Gene3D" id="3.30.310.170">
    <property type="entry name" value="Outer membrane protein assembly factor BamC"/>
    <property type="match status" value="1"/>
</dbReference>
<dbReference type="InterPro" id="IPR010653">
    <property type="entry name" value="NlpB/DapX"/>
</dbReference>
<keyword evidence="2" id="KW-0449">Lipoprotein</keyword>
<dbReference type="RefSeq" id="WP_115217718.1">
    <property type="nucleotide sequence ID" value="NZ_UHIA01000003.1"/>
</dbReference>
<organism evidence="2 3">
    <name type="scientific">Suttonella indologenes</name>
    <dbReference type="NCBI Taxonomy" id="13276"/>
    <lineage>
        <taxon>Bacteria</taxon>
        <taxon>Pseudomonadati</taxon>
        <taxon>Pseudomonadota</taxon>
        <taxon>Gammaproteobacteria</taxon>
        <taxon>Cardiobacteriales</taxon>
        <taxon>Cardiobacteriaceae</taxon>
        <taxon>Suttonella</taxon>
    </lineage>
</organism>
<dbReference type="InterPro" id="IPR042268">
    <property type="entry name" value="BamC_C"/>
</dbReference>
<dbReference type="Pfam" id="PF06804">
    <property type="entry name" value="Lipoprotein_18"/>
    <property type="match status" value="1"/>
</dbReference>
<dbReference type="PROSITE" id="PS51257">
    <property type="entry name" value="PROKAR_LIPOPROTEIN"/>
    <property type="match status" value="1"/>
</dbReference>
<accession>A0A380MIU7</accession>
<dbReference type="AlphaFoldDB" id="A0A380MIU7"/>
<sequence>MKNKLLIASSAVVLAACSTGSILDNLPDRAPDYRQSNIGRKIEVPPNLSNASLDSQAGISDMSPAPVASYRDYEQARVQRNARGYIEVLPTLYNVQVIESAGALPYISTAADPSSAWQIVKRYWQNNGVRLATDNPQIGIMETDWLENASSKPSAGIGGFLNNLLGFLSDSDQRDRYRLRFSRNAQGGTDIALIYTQSELVAARDYGLASEPAGFTWQLSDTINPELQLEMTRRIALFISAELEKNAGIAQAQSGVAPATSSIGHTQLMQLADGQPALAIYGNYAQSWRVLGIALDRASFAIENAQYETGTYRVRYSPPTAEVKRSFFARLWGSKDEPAQQQPQYLVRLADQGNVAVAIVQNPDGSSANAAQAQALLETVNAAR</sequence>
<dbReference type="EMBL" id="UHIA01000003">
    <property type="protein sequence ID" value="SUO92180.1"/>
    <property type="molecule type" value="Genomic_DNA"/>
</dbReference>
<keyword evidence="1" id="KW-0732">Signal</keyword>
<feature type="signal peptide" evidence="1">
    <location>
        <begin position="1"/>
        <end position="15"/>
    </location>
</feature>
<evidence type="ECO:0000256" key="1">
    <source>
        <dbReference type="SAM" id="SignalP"/>
    </source>
</evidence>
<gene>
    <name evidence="2" type="ORF">NCTC10717_00420</name>
</gene>